<dbReference type="Proteomes" id="UP001178508">
    <property type="component" value="Chromosome 19"/>
</dbReference>
<dbReference type="EMBL" id="OY660882">
    <property type="protein sequence ID" value="CAJ1080574.1"/>
    <property type="molecule type" value="Genomic_DNA"/>
</dbReference>
<sequence length="466" mass="52802">MLSTRKMELLKTLIGECLSAAAQEIFRIVEGVMLECEEEVSCSKWELDSQCRLMDVSMSHKEDTLQMCSTGLTVQATEQQQKPASVDAILSLHIENSTEPAEDHPDMNNICVDSSPDSENDPQSDLESQLNVRESVIKQESDMDVLLNIQKKKKVFKHPVCRSGLSSKKTIVQHFRGHPEDKSSYQCQFCSCSFLNKSEFIIHTRTHQSQGPEMYQDQRGSHLGDKQTQTEKKPIQPVSDSDIETFPLNIPPCDKNESDQESLCVYQIQTAADINEDFTAAKSYSFIKTEPNEAECGITDYTTPLLNPAKQRETEPQHLGPNKTLQRRKPSKLIGQFERGAAQKPYQCPYCSKCFSLTTTLIRHMNIHTKKKLYQCHVCGRDFCQKSDLVKEQKEGQTVRETQAKQGQSPEEEEKEEEEEEEEKKEEEEEEEEKGKAHRGKGEYQGGGKGEETGGGTRGETREKGM</sequence>
<dbReference type="InterPro" id="IPR036236">
    <property type="entry name" value="Znf_C2H2_sf"/>
</dbReference>
<feature type="region of interest" description="Disordered" evidence="6">
    <location>
        <begin position="98"/>
        <end position="129"/>
    </location>
</feature>
<evidence type="ECO:0000259" key="7">
    <source>
        <dbReference type="PROSITE" id="PS50157"/>
    </source>
</evidence>
<keyword evidence="4" id="KW-0862">Zinc</keyword>
<feature type="region of interest" description="Disordered" evidence="6">
    <location>
        <begin position="206"/>
        <end position="243"/>
    </location>
</feature>
<evidence type="ECO:0000256" key="1">
    <source>
        <dbReference type="ARBA" id="ARBA00022723"/>
    </source>
</evidence>
<name>A0AAV1H737_XYRNO</name>
<dbReference type="SUPFAM" id="SSF57667">
    <property type="entry name" value="beta-beta-alpha zinc fingers"/>
    <property type="match status" value="2"/>
</dbReference>
<dbReference type="GO" id="GO:0000981">
    <property type="term" value="F:DNA-binding transcription factor activity, RNA polymerase II-specific"/>
    <property type="evidence" value="ECO:0007669"/>
    <property type="project" value="TreeGrafter"/>
</dbReference>
<reference evidence="8" key="1">
    <citation type="submission" date="2023-08" db="EMBL/GenBank/DDBJ databases">
        <authorList>
            <person name="Alioto T."/>
            <person name="Alioto T."/>
            <person name="Gomez Garrido J."/>
        </authorList>
    </citation>
    <scope>NUCLEOTIDE SEQUENCE</scope>
</reference>
<evidence type="ECO:0000256" key="4">
    <source>
        <dbReference type="ARBA" id="ARBA00022833"/>
    </source>
</evidence>
<dbReference type="PROSITE" id="PS50157">
    <property type="entry name" value="ZINC_FINGER_C2H2_2"/>
    <property type="match status" value="3"/>
</dbReference>
<dbReference type="SMART" id="SM00355">
    <property type="entry name" value="ZnF_C2H2"/>
    <property type="match status" value="3"/>
</dbReference>
<feature type="compositionally biased region" description="Gly residues" evidence="6">
    <location>
        <begin position="443"/>
        <end position="458"/>
    </location>
</feature>
<evidence type="ECO:0000256" key="6">
    <source>
        <dbReference type="SAM" id="MobiDB-lite"/>
    </source>
</evidence>
<evidence type="ECO:0000256" key="3">
    <source>
        <dbReference type="ARBA" id="ARBA00022771"/>
    </source>
</evidence>
<dbReference type="PANTHER" id="PTHR24409">
    <property type="entry name" value="ZINC FINGER PROTEIN 142"/>
    <property type="match status" value="1"/>
</dbReference>
<keyword evidence="1" id="KW-0479">Metal-binding</keyword>
<evidence type="ECO:0000256" key="5">
    <source>
        <dbReference type="PROSITE-ProRule" id="PRU00042"/>
    </source>
</evidence>
<dbReference type="GO" id="GO:0000977">
    <property type="term" value="F:RNA polymerase II transcription regulatory region sequence-specific DNA binding"/>
    <property type="evidence" value="ECO:0007669"/>
    <property type="project" value="TreeGrafter"/>
</dbReference>
<evidence type="ECO:0000256" key="2">
    <source>
        <dbReference type="ARBA" id="ARBA00022737"/>
    </source>
</evidence>
<dbReference type="FunFam" id="3.30.160.60:FF:000110">
    <property type="entry name" value="Zinc finger protein-like"/>
    <property type="match status" value="1"/>
</dbReference>
<dbReference type="PROSITE" id="PS00028">
    <property type="entry name" value="ZINC_FINGER_C2H2_1"/>
    <property type="match status" value="2"/>
</dbReference>
<proteinExistence type="predicted"/>
<feature type="compositionally biased region" description="Basic and acidic residues" evidence="6">
    <location>
        <begin position="219"/>
        <end position="234"/>
    </location>
</feature>
<keyword evidence="2" id="KW-0677">Repeat</keyword>
<protein>
    <submittedName>
        <fullName evidence="8">Zinc finger protein 182-like</fullName>
    </submittedName>
</protein>
<feature type="domain" description="C2H2-type" evidence="7">
    <location>
        <begin position="185"/>
        <end position="212"/>
    </location>
</feature>
<accession>A0AAV1H737</accession>
<dbReference type="GO" id="GO:0005634">
    <property type="term" value="C:nucleus"/>
    <property type="evidence" value="ECO:0007669"/>
    <property type="project" value="TreeGrafter"/>
</dbReference>
<gene>
    <name evidence="8" type="ORF">XNOV1_A012588</name>
</gene>
<feature type="domain" description="C2H2-type" evidence="7">
    <location>
        <begin position="374"/>
        <end position="402"/>
    </location>
</feature>
<dbReference type="InterPro" id="IPR013087">
    <property type="entry name" value="Znf_C2H2_type"/>
</dbReference>
<feature type="region of interest" description="Disordered" evidence="6">
    <location>
        <begin position="392"/>
        <end position="466"/>
    </location>
</feature>
<feature type="compositionally biased region" description="Acidic residues" evidence="6">
    <location>
        <begin position="410"/>
        <end position="432"/>
    </location>
</feature>
<keyword evidence="3 5" id="KW-0863">Zinc-finger</keyword>
<feature type="compositionally biased region" description="Polar residues" evidence="6">
    <location>
        <begin position="399"/>
        <end position="409"/>
    </location>
</feature>
<dbReference type="GO" id="GO:0008270">
    <property type="term" value="F:zinc ion binding"/>
    <property type="evidence" value="ECO:0007669"/>
    <property type="project" value="UniProtKB-KW"/>
</dbReference>
<organism evidence="8 9">
    <name type="scientific">Xyrichtys novacula</name>
    <name type="common">Pearly razorfish</name>
    <name type="synonym">Hemipteronotus novacula</name>
    <dbReference type="NCBI Taxonomy" id="13765"/>
    <lineage>
        <taxon>Eukaryota</taxon>
        <taxon>Metazoa</taxon>
        <taxon>Chordata</taxon>
        <taxon>Craniata</taxon>
        <taxon>Vertebrata</taxon>
        <taxon>Euteleostomi</taxon>
        <taxon>Actinopterygii</taxon>
        <taxon>Neopterygii</taxon>
        <taxon>Teleostei</taxon>
        <taxon>Neoteleostei</taxon>
        <taxon>Acanthomorphata</taxon>
        <taxon>Eupercaria</taxon>
        <taxon>Labriformes</taxon>
        <taxon>Labridae</taxon>
        <taxon>Xyrichtys</taxon>
    </lineage>
</organism>
<dbReference type="AlphaFoldDB" id="A0AAV1H737"/>
<dbReference type="PANTHER" id="PTHR24409:SF295">
    <property type="entry name" value="AZ2-RELATED"/>
    <property type="match status" value="1"/>
</dbReference>
<keyword evidence="9" id="KW-1185">Reference proteome</keyword>
<dbReference type="Pfam" id="PF00096">
    <property type="entry name" value="zf-C2H2"/>
    <property type="match status" value="1"/>
</dbReference>
<feature type="domain" description="C2H2-type" evidence="7">
    <location>
        <begin position="346"/>
        <end position="373"/>
    </location>
</feature>
<evidence type="ECO:0000313" key="9">
    <source>
        <dbReference type="Proteomes" id="UP001178508"/>
    </source>
</evidence>
<evidence type="ECO:0000313" key="8">
    <source>
        <dbReference type="EMBL" id="CAJ1080574.1"/>
    </source>
</evidence>
<dbReference type="Gene3D" id="3.30.160.60">
    <property type="entry name" value="Classic Zinc Finger"/>
    <property type="match status" value="3"/>
</dbReference>